<feature type="compositionally biased region" description="Basic residues" evidence="1">
    <location>
        <begin position="7"/>
        <end position="16"/>
    </location>
</feature>
<feature type="region of interest" description="Disordered" evidence="1">
    <location>
        <begin position="1"/>
        <end position="62"/>
    </location>
</feature>
<feature type="compositionally biased region" description="Gly residues" evidence="1">
    <location>
        <begin position="17"/>
        <end position="31"/>
    </location>
</feature>
<evidence type="ECO:0000313" key="3">
    <source>
        <dbReference type="Proteomes" id="UP000326979"/>
    </source>
</evidence>
<dbReference type="EMBL" id="VJZE01000314">
    <property type="protein sequence ID" value="MPY44356.1"/>
    <property type="molecule type" value="Genomic_DNA"/>
</dbReference>
<sequence>MLGVGGTRRKLSHKALRGGGRGVGSGGGGGQDAQAQKRELLRRLQEERAGRATRDGTDGKRS</sequence>
<comment type="caution">
    <text evidence="2">The sequence shown here is derived from an EMBL/GenBank/DDBJ whole genome shotgun (WGS) entry which is preliminary data.</text>
</comment>
<evidence type="ECO:0000313" key="2">
    <source>
        <dbReference type="EMBL" id="MPY44356.1"/>
    </source>
</evidence>
<protein>
    <submittedName>
        <fullName evidence="2">Uncharacterized protein</fullName>
    </submittedName>
</protein>
<dbReference type="Pfam" id="PF19756">
    <property type="entry name" value="DUF6243"/>
    <property type="match status" value="1"/>
</dbReference>
<name>A0A5N8WC27_9ACTN</name>
<dbReference type="RefSeq" id="WP_152789331.1">
    <property type="nucleotide sequence ID" value="NZ_VJZE01000314.1"/>
</dbReference>
<dbReference type="InterPro" id="IPR046210">
    <property type="entry name" value="DUF6243"/>
</dbReference>
<keyword evidence="3" id="KW-1185">Reference proteome</keyword>
<organism evidence="2 3">
    <name type="scientific">Streptomyces phyllanthi</name>
    <dbReference type="NCBI Taxonomy" id="1803180"/>
    <lineage>
        <taxon>Bacteria</taxon>
        <taxon>Bacillati</taxon>
        <taxon>Actinomycetota</taxon>
        <taxon>Actinomycetes</taxon>
        <taxon>Kitasatosporales</taxon>
        <taxon>Streptomycetaceae</taxon>
        <taxon>Streptomyces</taxon>
    </lineage>
</organism>
<gene>
    <name evidence="2" type="ORF">FNH04_31955</name>
</gene>
<dbReference type="AlphaFoldDB" id="A0A5N8WC27"/>
<dbReference type="Proteomes" id="UP000326979">
    <property type="component" value="Unassembled WGS sequence"/>
</dbReference>
<accession>A0A5N8WC27</accession>
<proteinExistence type="predicted"/>
<feature type="compositionally biased region" description="Basic and acidic residues" evidence="1">
    <location>
        <begin position="35"/>
        <end position="62"/>
    </location>
</feature>
<reference evidence="2 3" key="1">
    <citation type="submission" date="2019-07" db="EMBL/GenBank/DDBJ databases">
        <title>New species of Amycolatopsis and Streptomyces.</title>
        <authorList>
            <person name="Duangmal K."/>
            <person name="Teo W.F.A."/>
            <person name="Lipun K."/>
        </authorList>
    </citation>
    <scope>NUCLEOTIDE SEQUENCE [LARGE SCALE GENOMIC DNA]</scope>
    <source>
        <strain evidence="2 3">TISTR 2346</strain>
    </source>
</reference>
<evidence type="ECO:0000256" key="1">
    <source>
        <dbReference type="SAM" id="MobiDB-lite"/>
    </source>
</evidence>